<dbReference type="Pfam" id="PF01496">
    <property type="entry name" value="V_ATPase_I"/>
    <property type="match status" value="1"/>
</dbReference>
<comment type="subcellular location">
    <subcellularLocation>
        <location evidence="1">Membrane</location>
        <topology evidence="1">Multi-pass membrane protein</topology>
    </subcellularLocation>
</comment>
<dbReference type="CTD" id="43442"/>
<dbReference type="GO" id="GO:0007035">
    <property type="term" value="P:vacuolar acidification"/>
    <property type="evidence" value="ECO:0007669"/>
    <property type="project" value="TreeGrafter"/>
</dbReference>
<dbReference type="OrthoDB" id="10264220at2759"/>
<dbReference type="InterPro" id="IPR002490">
    <property type="entry name" value="V-ATPase_116kDa_su"/>
</dbReference>
<dbReference type="GO" id="GO:0051117">
    <property type="term" value="F:ATPase binding"/>
    <property type="evidence" value="ECO:0007669"/>
    <property type="project" value="TreeGrafter"/>
</dbReference>
<accession>A0A8B7PF52</accession>
<dbReference type="InterPro" id="IPR026028">
    <property type="entry name" value="V-type_ATPase_116kDa_su_euka"/>
</dbReference>
<evidence type="ECO:0000256" key="9">
    <source>
        <dbReference type="RuleBase" id="RU361189"/>
    </source>
</evidence>
<keyword evidence="4 9" id="KW-0812">Transmembrane</keyword>
<dbReference type="GO" id="GO:0005886">
    <property type="term" value="C:plasma membrane"/>
    <property type="evidence" value="ECO:0007669"/>
    <property type="project" value="TreeGrafter"/>
</dbReference>
<gene>
    <name evidence="12" type="primary">LOC108679720</name>
</gene>
<dbReference type="PIRSF" id="PIRSF001293">
    <property type="entry name" value="ATP6V0A1"/>
    <property type="match status" value="1"/>
</dbReference>
<dbReference type="GO" id="GO:0046961">
    <property type="term" value="F:proton-transporting ATPase activity, rotational mechanism"/>
    <property type="evidence" value="ECO:0007669"/>
    <property type="project" value="InterPro"/>
</dbReference>
<feature type="transmembrane region" description="Helical" evidence="9">
    <location>
        <begin position="552"/>
        <end position="570"/>
    </location>
</feature>
<dbReference type="KEGG" id="hazt:108679720"/>
<keyword evidence="5 9" id="KW-0375">Hydrogen ion transport</keyword>
<feature type="transmembrane region" description="Helical" evidence="9">
    <location>
        <begin position="617"/>
        <end position="638"/>
    </location>
</feature>
<feature type="transmembrane region" description="Helical" evidence="9">
    <location>
        <begin position="780"/>
        <end position="800"/>
    </location>
</feature>
<evidence type="ECO:0000313" key="11">
    <source>
        <dbReference type="Proteomes" id="UP000694843"/>
    </source>
</evidence>
<feature type="transmembrane region" description="Helical" evidence="9">
    <location>
        <begin position="659"/>
        <end position="678"/>
    </location>
</feature>
<dbReference type="Proteomes" id="UP000694843">
    <property type="component" value="Unplaced"/>
</dbReference>
<dbReference type="GO" id="GO:0000220">
    <property type="term" value="C:vacuolar proton-transporting V-type ATPase, V0 domain"/>
    <property type="evidence" value="ECO:0007669"/>
    <property type="project" value="InterPro"/>
</dbReference>
<name>A0A8B7PF52_HYAAZ</name>
<dbReference type="OMA" id="FYLWFFL"/>
<keyword evidence="6 9" id="KW-1133">Transmembrane helix</keyword>
<feature type="coiled-coil region" evidence="10">
    <location>
        <begin position="51"/>
        <end position="128"/>
    </location>
</feature>
<dbReference type="AlphaFoldDB" id="A0A8B7PF52"/>
<evidence type="ECO:0000256" key="5">
    <source>
        <dbReference type="ARBA" id="ARBA00022781"/>
    </source>
</evidence>
<evidence type="ECO:0000256" key="2">
    <source>
        <dbReference type="ARBA" id="ARBA00009904"/>
    </source>
</evidence>
<evidence type="ECO:0000313" key="12">
    <source>
        <dbReference type="RefSeq" id="XP_018023916.1"/>
    </source>
</evidence>
<sequence>MGSLFRSEEVALCQLFLQSESAYTCVSELGELGLVQFRDLNPDVNAFQRKFVNEVRRCDEMERKLRYLEREIRRDAIPMQDTGDNPEAPMPREMIDLEANFEKLENELKEVNSNAEALKRNYLELTELRHILKKTQVFFDEEGHLWPWQAEAMYPPNLPPDQAPYFDDDDETINLLTDISLHQLKHIGFVAGVILRERVASFERMLWRACRGNVFLRQAQIEEPLEDPATGEQVYKSVFIIFFQGEQLKLRVKKICEGFRATMYPCPEAPADRREMAMGVKTRLDDLNTVLSQTQDHRHRVLVSAARNLRSWMLKVWKIKAIYHSLNMFNIDTIQNGLIAECWIPVPDLETVQLALRRGTEKSGSLPAILNRLSCVESPPTFHRTNKFTRAFQGLIDSYGVASYREMNPAVYTIITFPFLFAIMFGDLGHGIIMTLFGAWMVWKEKPLSVKKVDSEIWNIFFGGRYIILLMGTFSMYTGIIYNDVFSKSLNLFGSSWHVPFNESTIRDNREIMLDPKQPDQYEGTPYPIGLDPLWQLAANKINFLNSYKMKISIIFGIVHMMFGIILSLWNHRFFNRRLNVLCEFIPQVLFMSCLFVYLTLLVFIKWVNYGAGEDVPLVLTPGCAPSILITFINMVLMKGYEEAKGPNSCSAYMYDGQFYLQRMMVVVAVICVPWMLVAKPYFLYRASKQRAMLGTGGVEGAMEETPSTMPVQPAEDHDMSEILIHQGIHTIEFVLGSVSHTASYLRLWALSLAHAQLSEVLWGMVLRIGLSTAGTTGGFAMYFIFAAWATLTVVILVLMEGLSAFLHTLRLHWVEFQSKFYEGQGYAFVPFSFDSILEANESTVTEAK</sequence>
<dbReference type="PANTHER" id="PTHR11629:SF63">
    <property type="entry name" value="V-TYPE PROTON ATPASE SUBUNIT A"/>
    <property type="match status" value="1"/>
</dbReference>
<dbReference type="PANTHER" id="PTHR11629">
    <property type="entry name" value="VACUOLAR PROTON ATPASES"/>
    <property type="match status" value="1"/>
</dbReference>
<evidence type="ECO:0000256" key="8">
    <source>
        <dbReference type="ARBA" id="ARBA00023136"/>
    </source>
</evidence>
<reference evidence="12" key="1">
    <citation type="submission" date="2025-08" db="UniProtKB">
        <authorList>
            <consortium name="RefSeq"/>
        </authorList>
    </citation>
    <scope>IDENTIFICATION</scope>
    <source>
        <tissue evidence="12">Whole organism</tissue>
    </source>
</reference>
<feature type="transmembrane region" description="Helical" evidence="9">
    <location>
        <begin position="464"/>
        <end position="482"/>
    </location>
</feature>
<evidence type="ECO:0000256" key="6">
    <source>
        <dbReference type="ARBA" id="ARBA00022989"/>
    </source>
</evidence>
<protein>
    <recommendedName>
        <fullName evidence="9">V-type proton ATPase subunit a</fullName>
    </recommendedName>
</protein>
<keyword evidence="10" id="KW-0175">Coiled coil</keyword>
<evidence type="ECO:0000256" key="7">
    <source>
        <dbReference type="ARBA" id="ARBA00023065"/>
    </source>
</evidence>
<dbReference type="RefSeq" id="XP_018023916.1">
    <property type="nucleotide sequence ID" value="XM_018168427.1"/>
</dbReference>
<dbReference type="GeneID" id="108679720"/>
<organism evidence="11 12">
    <name type="scientific">Hyalella azteca</name>
    <name type="common">Amphipod</name>
    <dbReference type="NCBI Taxonomy" id="294128"/>
    <lineage>
        <taxon>Eukaryota</taxon>
        <taxon>Metazoa</taxon>
        <taxon>Ecdysozoa</taxon>
        <taxon>Arthropoda</taxon>
        <taxon>Crustacea</taxon>
        <taxon>Multicrustacea</taxon>
        <taxon>Malacostraca</taxon>
        <taxon>Eumalacostraca</taxon>
        <taxon>Peracarida</taxon>
        <taxon>Amphipoda</taxon>
        <taxon>Senticaudata</taxon>
        <taxon>Talitrida</taxon>
        <taxon>Talitroidea</taxon>
        <taxon>Hyalellidae</taxon>
        <taxon>Hyalella</taxon>
    </lineage>
</organism>
<keyword evidence="7 9" id="KW-0406">Ion transport</keyword>
<evidence type="ECO:0000256" key="3">
    <source>
        <dbReference type="ARBA" id="ARBA00022448"/>
    </source>
</evidence>
<evidence type="ECO:0000256" key="4">
    <source>
        <dbReference type="ARBA" id="ARBA00022692"/>
    </source>
</evidence>
<evidence type="ECO:0000256" key="10">
    <source>
        <dbReference type="SAM" id="Coils"/>
    </source>
</evidence>
<proteinExistence type="inferred from homology"/>
<keyword evidence="11" id="KW-1185">Reference proteome</keyword>
<evidence type="ECO:0000256" key="1">
    <source>
        <dbReference type="ARBA" id="ARBA00004141"/>
    </source>
</evidence>
<feature type="transmembrane region" description="Helical" evidence="9">
    <location>
        <begin position="417"/>
        <end position="443"/>
    </location>
</feature>
<keyword evidence="8 9" id="KW-0472">Membrane</keyword>
<comment type="function">
    <text evidence="9">Essential component of the vacuolar proton pump (V-ATPase), a multimeric enzyme that catalyzes the translocation of protons across the membranes. Required for assembly and activity of the V-ATPase.</text>
</comment>
<keyword evidence="3 9" id="KW-0813">Transport</keyword>
<feature type="transmembrane region" description="Helical" evidence="9">
    <location>
        <begin position="582"/>
        <end position="605"/>
    </location>
</feature>
<comment type="similarity">
    <text evidence="2 9">Belongs to the V-ATPase 116 kDa subunit family.</text>
</comment>